<feature type="non-terminal residue" evidence="2">
    <location>
        <position position="1"/>
    </location>
</feature>
<feature type="region of interest" description="Disordered" evidence="1">
    <location>
        <begin position="517"/>
        <end position="551"/>
    </location>
</feature>
<feature type="region of interest" description="Disordered" evidence="1">
    <location>
        <begin position="148"/>
        <end position="168"/>
    </location>
</feature>
<feature type="compositionally biased region" description="Basic and acidic residues" evidence="1">
    <location>
        <begin position="517"/>
        <end position="527"/>
    </location>
</feature>
<evidence type="ECO:0000313" key="2">
    <source>
        <dbReference type="EMBL" id="GBG00068.1"/>
    </source>
</evidence>
<proteinExistence type="predicted"/>
<dbReference type="Proteomes" id="UP000247498">
    <property type="component" value="Unassembled WGS sequence"/>
</dbReference>
<keyword evidence="3" id="KW-1185">Reference proteome</keyword>
<name>A0A2V0PR82_9CHLO</name>
<accession>A0A2V0PR82</accession>
<organism evidence="2 3">
    <name type="scientific">Raphidocelis subcapitata</name>
    <dbReference type="NCBI Taxonomy" id="307507"/>
    <lineage>
        <taxon>Eukaryota</taxon>
        <taxon>Viridiplantae</taxon>
        <taxon>Chlorophyta</taxon>
        <taxon>core chlorophytes</taxon>
        <taxon>Chlorophyceae</taxon>
        <taxon>CS clade</taxon>
        <taxon>Sphaeropleales</taxon>
        <taxon>Selenastraceae</taxon>
        <taxon>Raphidocelis</taxon>
    </lineage>
</organism>
<dbReference type="AlphaFoldDB" id="A0A2V0PR82"/>
<gene>
    <name evidence="2" type="ORF">Rsub_12765</name>
</gene>
<protein>
    <submittedName>
        <fullName evidence="2">Uncharacterized protein</fullName>
    </submittedName>
</protein>
<feature type="compositionally biased region" description="Basic residues" evidence="1">
    <location>
        <begin position="542"/>
        <end position="551"/>
    </location>
</feature>
<feature type="region of interest" description="Disordered" evidence="1">
    <location>
        <begin position="1"/>
        <end position="34"/>
    </location>
</feature>
<sequence>AGELPASVDAPADRCGDEGGNGLPVPAFGGAPASPDRPYVDQMADALEIEPAEFRARLDAMMGAGGNTGGNGLPAPRPHQDANVMPVLLRPAVTSCNVPVGAGGYAGFMPPTLAPTLTPQRRAGYPDRDSGDELDYELDFSKDDRASVGTVRRGHRERRPSQWYPGGDYVLDPNDPHNKEMDRDLAKAPVLGTRQPWKTAGWPLQGHVFTAEGVMNFTPEQVAGLLRFQLAGAFPKLPAHVTSTWGMSSWCRAALQHVRCVAAAGKETGKGGHMEVRRLVPTAAGEYNFTTEHTDSLGGQWRYLGTAIMAVTKSGKLIPAHGAYVAMRYHLPHWGNERDVEVRLEHGGILVAHPAAHEGTGALAGYRHQAVLCVDPSAFCAADGSDDPVVAVVAAIYFGTMPMKEVNIKAGDATWQAKLDTLDDHIPVCREVPGGADAVVKFVGSPDGVTTGGHDIGEARLAHHEAVEARIGVKIFTGWFPTGLLRAIEFMDPDAKRGAAEIVRNVANMFAAFAADKRAAEREKGTDDTESGDEAATDRLQAKRKRRREEV</sequence>
<evidence type="ECO:0000256" key="1">
    <source>
        <dbReference type="SAM" id="MobiDB-lite"/>
    </source>
</evidence>
<dbReference type="EMBL" id="BDRX01000190">
    <property type="protein sequence ID" value="GBG00068.1"/>
    <property type="molecule type" value="Genomic_DNA"/>
</dbReference>
<dbReference type="InParanoid" id="A0A2V0PR82"/>
<reference evidence="2 3" key="1">
    <citation type="journal article" date="2018" name="Sci. Rep.">
        <title>Raphidocelis subcapitata (=Pseudokirchneriella subcapitata) provides an insight into genome evolution and environmental adaptations in the Sphaeropleales.</title>
        <authorList>
            <person name="Suzuki S."/>
            <person name="Yamaguchi H."/>
            <person name="Nakajima N."/>
            <person name="Kawachi M."/>
        </authorList>
    </citation>
    <scope>NUCLEOTIDE SEQUENCE [LARGE SCALE GENOMIC DNA]</scope>
    <source>
        <strain evidence="2 3">NIES-35</strain>
    </source>
</reference>
<comment type="caution">
    <text evidence="2">The sequence shown here is derived from an EMBL/GenBank/DDBJ whole genome shotgun (WGS) entry which is preliminary data.</text>
</comment>
<evidence type="ECO:0000313" key="3">
    <source>
        <dbReference type="Proteomes" id="UP000247498"/>
    </source>
</evidence>